<protein>
    <submittedName>
        <fullName evidence="1">Uncharacterized protein</fullName>
    </submittedName>
</protein>
<keyword evidence="2" id="KW-1185">Reference proteome</keyword>
<dbReference type="AlphaFoldDB" id="A0A067S9J3"/>
<sequence length="60" mass="6594">MDRFFILNGHSSEIDAYGAAFEVLPKLAALDLGVQSRQEALTRSSGRLARRVSLCLISEI</sequence>
<dbReference type="Proteomes" id="UP000027222">
    <property type="component" value="Unassembled WGS sequence"/>
</dbReference>
<dbReference type="HOGENOM" id="CLU_2941903_0_0_1"/>
<dbReference type="EMBL" id="KL142414">
    <property type="protein sequence ID" value="KDR67570.1"/>
    <property type="molecule type" value="Genomic_DNA"/>
</dbReference>
<reference evidence="2" key="1">
    <citation type="journal article" date="2014" name="Proc. Natl. Acad. Sci. U.S.A.">
        <title>Extensive sampling of basidiomycete genomes demonstrates inadequacy of the white-rot/brown-rot paradigm for wood decay fungi.</title>
        <authorList>
            <person name="Riley R."/>
            <person name="Salamov A.A."/>
            <person name="Brown D.W."/>
            <person name="Nagy L.G."/>
            <person name="Floudas D."/>
            <person name="Held B.W."/>
            <person name="Levasseur A."/>
            <person name="Lombard V."/>
            <person name="Morin E."/>
            <person name="Otillar R."/>
            <person name="Lindquist E.A."/>
            <person name="Sun H."/>
            <person name="LaButti K.M."/>
            <person name="Schmutz J."/>
            <person name="Jabbour D."/>
            <person name="Luo H."/>
            <person name="Baker S.E."/>
            <person name="Pisabarro A.G."/>
            <person name="Walton J.D."/>
            <person name="Blanchette R.A."/>
            <person name="Henrissat B."/>
            <person name="Martin F."/>
            <person name="Cullen D."/>
            <person name="Hibbett D.S."/>
            <person name="Grigoriev I.V."/>
        </authorList>
    </citation>
    <scope>NUCLEOTIDE SEQUENCE [LARGE SCALE GENOMIC DNA]</scope>
    <source>
        <strain evidence="2">CBS 339.88</strain>
    </source>
</reference>
<proteinExistence type="predicted"/>
<gene>
    <name evidence="1" type="ORF">GALMADRAFT_232004</name>
</gene>
<evidence type="ECO:0000313" key="2">
    <source>
        <dbReference type="Proteomes" id="UP000027222"/>
    </source>
</evidence>
<evidence type="ECO:0000313" key="1">
    <source>
        <dbReference type="EMBL" id="KDR67570.1"/>
    </source>
</evidence>
<name>A0A067S9J3_GALM3</name>
<accession>A0A067S9J3</accession>
<organism evidence="1 2">
    <name type="scientific">Galerina marginata (strain CBS 339.88)</name>
    <dbReference type="NCBI Taxonomy" id="685588"/>
    <lineage>
        <taxon>Eukaryota</taxon>
        <taxon>Fungi</taxon>
        <taxon>Dikarya</taxon>
        <taxon>Basidiomycota</taxon>
        <taxon>Agaricomycotina</taxon>
        <taxon>Agaricomycetes</taxon>
        <taxon>Agaricomycetidae</taxon>
        <taxon>Agaricales</taxon>
        <taxon>Agaricineae</taxon>
        <taxon>Strophariaceae</taxon>
        <taxon>Galerina</taxon>
    </lineage>
</organism>